<dbReference type="STRING" id="945553.A0A0D2PYU8"/>
<feature type="compositionally biased region" description="Basic and acidic residues" evidence="1">
    <location>
        <begin position="375"/>
        <end position="404"/>
    </location>
</feature>
<evidence type="ECO:0000313" key="3">
    <source>
        <dbReference type="EMBL" id="KJA24540.1"/>
    </source>
</evidence>
<dbReference type="Pfam" id="PF26617">
    <property type="entry name" value="CcmS-like"/>
    <property type="match status" value="1"/>
</dbReference>
<dbReference type="AlphaFoldDB" id="A0A0D2PYU8"/>
<feature type="domain" description="CcmS related" evidence="2">
    <location>
        <begin position="691"/>
        <end position="740"/>
    </location>
</feature>
<feature type="compositionally biased region" description="Polar residues" evidence="1">
    <location>
        <begin position="203"/>
        <end position="213"/>
    </location>
</feature>
<sequence length="758" mass="82984">MTRQEPEEAWGDHTASLLQPPGPAHGILPTIPEQASEYNQHGRSLSDIGENRGSQDYSSAYDSRQDSPDPRYAEGQQNQNLTATAAPSAIGSPRPPPVISITEAAHSLIGQKVNSASEAARRLEEQQRSRLNAHPIHAPGTSPAIHFETLKDHPNYMAGAQTPMSSASAAAALHESTANRLRAQTKKSSKPIQPTVPAPPGKTTWTYPKTLTPGSRPAAAIPPDYSWTMTGGNEWSNKHRQSKSATVHWSQGNANDAWGQQMPQHGQQIPQHMHQGQPARSQAQQRPQHQKHLSHPIHPAQQQRLPPGQNTSWKGWGRDGGQEERSESGTDEDNMYDEWGRGGGDGWRQQGDSGHQRAGGGWGEQKQSQQHAHLRQGDQKVGRGRGEKRADDQWEQDEWGRARQSENGWDQGDAAWGQSNDGWPQGRGHGQQAHGQGRGQVQGQGRGQARSEGRGQLQSENGWGQQEDNGWGQQEDNGWGQQESAWNKADGDGDGGGGGWGKASDAGWGQGNGEWQTGGRASPAEWATAQQKLAGYSAADPAMMTRTMAEQHKVQIMNAMLNQAQNQKNHNMTTAQHQAAQLHAAQLQAQLAATQGAKLPPKATAKESNGWEAYDADNGWGSIDSSDGEYDVDRRVHFSPKRSDLWGGSPRSLPSKTLAQAQQQQGIAATTINLPSGVRFVESKGAAFSFVHNAFFGNARLARERIHWMFPANKDERVANMLAWVQKMSFNLATFGVRFYFFYPVPFRLKVTRFSTRS</sequence>
<feature type="region of interest" description="Disordered" evidence="1">
    <location>
        <begin position="254"/>
        <end position="526"/>
    </location>
</feature>
<reference evidence="4" key="1">
    <citation type="submission" date="2014-04" db="EMBL/GenBank/DDBJ databases">
        <title>Evolutionary Origins and Diversification of the Mycorrhizal Mutualists.</title>
        <authorList>
            <consortium name="DOE Joint Genome Institute"/>
            <consortium name="Mycorrhizal Genomics Consortium"/>
            <person name="Kohler A."/>
            <person name="Kuo A."/>
            <person name="Nagy L.G."/>
            <person name="Floudas D."/>
            <person name="Copeland A."/>
            <person name="Barry K.W."/>
            <person name="Cichocki N."/>
            <person name="Veneault-Fourrey C."/>
            <person name="LaButti K."/>
            <person name="Lindquist E.A."/>
            <person name="Lipzen A."/>
            <person name="Lundell T."/>
            <person name="Morin E."/>
            <person name="Murat C."/>
            <person name="Riley R."/>
            <person name="Ohm R."/>
            <person name="Sun H."/>
            <person name="Tunlid A."/>
            <person name="Henrissat B."/>
            <person name="Grigoriev I.V."/>
            <person name="Hibbett D.S."/>
            <person name="Martin F."/>
        </authorList>
    </citation>
    <scope>NUCLEOTIDE SEQUENCE [LARGE SCALE GENOMIC DNA]</scope>
    <source>
        <strain evidence="4">FD-334 SS-4</strain>
    </source>
</reference>
<feature type="compositionally biased region" description="Polar residues" evidence="1">
    <location>
        <begin position="300"/>
        <end position="313"/>
    </location>
</feature>
<evidence type="ECO:0000313" key="4">
    <source>
        <dbReference type="Proteomes" id="UP000054270"/>
    </source>
</evidence>
<feature type="compositionally biased region" description="Polar residues" evidence="1">
    <location>
        <begin position="456"/>
        <end position="485"/>
    </location>
</feature>
<name>A0A0D2PYU8_HYPSF</name>
<dbReference type="InterPro" id="IPR058258">
    <property type="entry name" value="CcmS-like"/>
</dbReference>
<evidence type="ECO:0000256" key="1">
    <source>
        <dbReference type="SAM" id="MobiDB-lite"/>
    </source>
</evidence>
<feature type="compositionally biased region" description="Low complexity" evidence="1">
    <location>
        <begin position="259"/>
        <end position="287"/>
    </location>
</feature>
<proteinExistence type="predicted"/>
<dbReference type="EMBL" id="KN817536">
    <property type="protein sequence ID" value="KJA24540.1"/>
    <property type="molecule type" value="Genomic_DNA"/>
</dbReference>
<feature type="compositionally biased region" description="Gly residues" evidence="1">
    <location>
        <begin position="436"/>
        <end position="446"/>
    </location>
</feature>
<keyword evidence="4" id="KW-1185">Reference proteome</keyword>
<dbReference type="Proteomes" id="UP000054270">
    <property type="component" value="Unassembled WGS sequence"/>
</dbReference>
<dbReference type="OrthoDB" id="3171339at2759"/>
<feature type="compositionally biased region" description="Basic and acidic residues" evidence="1">
    <location>
        <begin position="316"/>
        <end position="328"/>
    </location>
</feature>
<evidence type="ECO:0000259" key="2">
    <source>
        <dbReference type="Pfam" id="PF26617"/>
    </source>
</evidence>
<gene>
    <name evidence="3" type="ORF">HYPSUDRAFT_474334</name>
</gene>
<organism evidence="3 4">
    <name type="scientific">Hypholoma sublateritium (strain FD-334 SS-4)</name>
    <dbReference type="NCBI Taxonomy" id="945553"/>
    <lineage>
        <taxon>Eukaryota</taxon>
        <taxon>Fungi</taxon>
        <taxon>Dikarya</taxon>
        <taxon>Basidiomycota</taxon>
        <taxon>Agaricomycotina</taxon>
        <taxon>Agaricomycetes</taxon>
        <taxon>Agaricomycetidae</taxon>
        <taxon>Agaricales</taxon>
        <taxon>Agaricineae</taxon>
        <taxon>Strophariaceae</taxon>
        <taxon>Hypholoma</taxon>
    </lineage>
</organism>
<feature type="region of interest" description="Disordered" evidence="1">
    <location>
        <begin position="1"/>
        <end position="103"/>
    </location>
</feature>
<feature type="compositionally biased region" description="Polar residues" evidence="1">
    <location>
        <begin position="75"/>
        <end position="85"/>
    </location>
</feature>
<protein>
    <recommendedName>
        <fullName evidence="2">CcmS related domain-containing protein</fullName>
    </recommendedName>
</protein>
<feature type="compositionally biased region" description="Basic and acidic residues" evidence="1">
    <location>
        <begin position="63"/>
        <end position="72"/>
    </location>
</feature>
<accession>A0A0D2PYU8</accession>
<feature type="compositionally biased region" description="Polar residues" evidence="1">
    <location>
        <begin position="52"/>
        <end position="62"/>
    </location>
</feature>
<feature type="region of interest" description="Disordered" evidence="1">
    <location>
        <begin position="183"/>
        <end position="223"/>
    </location>
</feature>